<evidence type="ECO:0000313" key="4">
    <source>
        <dbReference type="Proteomes" id="UP000031473"/>
    </source>
</evidence>
<comment type="caution">
    <text evidence="3">The sequence shown here is derived from an EMBL/GenBank/DDBJ whole genome shotgun (WGS) entry which is preliminary data.</text>
</comment>
<keyword evidence="3" id="KW-0378">Hydrolase</keyword>
<dbReference type="GO" id="GO:0016787">
    <property type="term" value="F:hydrolase activity"/>
    <property type="evidence" value="ECO:0007669"/>
    <property type="project" value="UniProtKB-KW"/>
</dbReference>
<dbReference type="Proteomes" id="UP000031473">
    <property type="component" value="Unassembled WGS sequence"/>
</dbReference>
<sequence>MIALKYRAKAPEVYTLCEMLHKLGYAIKISDSFTLEVDVAVKDFQKKNSLVSDGIVGMKTWQVLFDKSSKIFSNNNLFLSESDLKDFSKAHNLELAAVKAVNEVESSGKGFLINGKPKILFEGHVFWQQLQKRGIKPETLLNSSNRNVLYPKWTKAFYQGGVKEYDRLNQAIAISSDPKVKEAALASASWGSFQIMGYHAVSLGYASVQDFVDKMYLHEREHLKAFGKFLEVNNIMTDLRNRNWAKVAQKYNGASYKLNKYDQKLQKAYEKYS</sequence>
<dbReference type="Pfam" id="PF11860">
    <property type="entry name" value="Muramidase"/>
    <property type="match status" value="1"/>
</dbReference>
<evidence type="ECO:0000313" key="3">
    <source>
        <dbReference type="EMBL" id="KIA88348.1"/>
    </source>
</evidence>
<accession>A0A0C1F8W8</accession>
<dbReference type="InterPro" id="IPR024408">
    <property type="entry name" value="Muramidase"/>
</dbReference>
<feature type="domain" description="N-acetylmuramidase" evidence="2">
    <location>
        <begin position="94"/>
        <end position="272"/>
    </location>
</feature>
<dbReference type="AlphaFoldDB" id="A0A0C1F8W8"/>
<feature type="domain" description="Peptidoglycan binding-like" evidence="1">
    <location>
        <begin position="10"/>
        <end position="64"/>
    </location>
</feature>
<gene>
    <name evidence="3" type="ORF">OA86_11545</name>
</gene>
<reference evidence="3 4" key="1">
    <citation type="submission" date="2014-10" db="EMBL/GenBank/DDBJ databases">
        <title>Kaistella jeonii genome.</title>
        <authorList>
            <person name="Clayton J.T."/>
            <person name="Newman J.D."/>
        </authorList>
    </citation>
    <scope>NUCLEOTIDE SEQUENCE [LARGE SCALE GENOMIC DNA]</scope>
    <source>
        <strain evidence="3 4">DSM 17048</strain>
    </source>
</reference>
<dbReference type="RefSeq" id="WP_039353301.1">
    <property type="nucleotide sequence ID" value="NZ_FOLA01000010.1"/>
</dbReference>
<dbReference type="InterPro" id="IPR036366">
    <property type="entry name" value="PGBDSf"/>
</dbReference>
<dbReference type="OrthoDB" id="1523598at2"/>
<keyword evidence="4" id="KW-1185">Reference proteome</keyword>
<name>A0A0C1F8W8_9FLAO</name>
<dbReference type="InterPro" id="IPR036365">
    <property type="entry name" value="PGBD-like_sf"/>
</dbReference>
<dbReference type="SUPFAM" id="SSF47090">
    <property type="entry name" value="PGBD-like"/>
    <property type="match status" value="1"/>
</dbReference>
<proteinExistence type="predicted"/>
<protein>
    <submittedName>
        <fullName evidence="3">Hydrolase</fullName>
    </submittedName>
</protein>
<evidence type="ECO:0000259" key="2">
    <source>
        <dbReference type="Pfam" id="PF11860"/>
    </source>
</evidence>
<dbReference type="Pfam" id="PF01471">
    <property type="entry name" value="PG_binding_1"/>
    <property type="match status" value="1"/>
</dbReference>
<dbReference type="EMBL" id="JSYL01000008">
    <property type="protein sequence ID" value="KIA88348.1"/>
    <property type="molecule type" value="Genomic_DNA"/>
</dbReference>
<organism evidence="3 4">
    <name type="scientific">Kaistella jeonii</name>
    <dbReference type="NCBI Taxonomy" id="266749"/>
    <lineage>
        <taxon>Bacteria</taxon>
        <taxon>Pseudomonadati</taxon>
        <taxon>Bacteroidota</taxon>
        <taxon>Flavobacteriia</taxon>
        <taxon>Flavobacteriales</taxon>
        <taxon>Weeksellaceae</taxon>
        <taxon>Chryseobacterium group</taxon>
        <taxon>Kaistella</taxon>
    </lineage>
</organism>
<evidence type="ECO:0000259" key="1">
    <source>
        <dbReference type="Pfam" id="PF01471"/>
    </source>
</evidence>
<dbReference type="Gene3D" id="1.10.101.10">
    <property type="entry name" value="PGBD-like superfamily/PGBD"/>
    <property type="match status" value="1"/>
</dbReference>
<dbReference type="STRING" id="266749.SAMN05421876_11035"/>
<dbReference type="InterPro" id="IPR002477">
    <property type="entry name" value="Peptidoglycan-bd-like"/>
</dbReference>